<proteinExistence type="inferred from homology"/>
<evidence type="ECO:0000259" key="11">
    <source>
        <dbReference type="Pfam" id="PF02602"/>
    </source>
</evidence>
<evidence type="ECO:0000256" key="9">
    <source>
        <dbReference type="RuleBase" id="RU366031"/>
    </source>
</evidence>
<dbReference type="EC" id="4.2.1.75" evidence="3 9"/>
<comment type="similarity">
    <text evidence="2 9">Belongs to the uroporphyrinogen-III synthase family.</text>
</comment>
<protein>
    <recommendedName>
        <fullName evidence="7 9">Uroporphyrinogen-III synthase</fullName>
        <ecNumber evidence="3 9">4.2.1.75</ecNumber>
    </recommendedName>
</protein>
<dbReference type="InterPro" id="IPR039793">
    <property type="entry name" value="UROS/Hem4"/>
</dbReference>
<dbReference type="SUPFAM" id="SSF69618">
    <property type="entry name" value="HemD-like"/>
    <property type="match status" value="1"/>
</dbReference>
<sequence>MAGGGTSGHSELPGEIGPDGTGDGGLGGRTILLPRAERPGHHDRLAQALGEAGAHVVRVPLTRTRPGDPAALTTALEQLAGGTYQWVIITSPRTVDSLDRVDPAGEPGSRPPDLEAARPTHPLATILCAARGSGTRVAAVGRASAQALTELGATVDVVAAGFSAALLSEDALTRAIPARGRLLLPCSRISPPDLAEGLRRAGWQVDTVAAYDTAPVDAHDLTDSLREDWARGRFDAIVITSASTSRAASDLLAAPHPDTRLVALGTASARAVSTFLRTPDAVATSPTPSAVVDALREALRDRPLPRPDQENL</sequence>
<evidence type="ECO:0000313" key="12">
    <source>
        <dbReference type="EMBL" id="MFC7582276.1"/>
    </source>
</evidence>
<reference evidence="13" key="1">
    <citation type="journal article" date="2019" name="Int. J. Syst. Evol. Microbiol.">
        <title>The Global Catalogue of Microorganisms (GCM) 10K type strain sequencing project: providing services to taxonomists for standard genome sequencing and annotation.</title>
        <authorList>
            <consortium name="The Broad Institute Genomics Platform"/>
            <consortium name="The Broad Institute Genome Sequencing Center for Infectious Disease"/>
            <person name="Wu L."/>
            <person name="Ma J."/>
        </authorList>
    </citation>
    <scope>NUCLEOTIDE SEQUENCE [LARGE SCALE GENOMIC DNA]</scope>
    <source>
        <strain evidence="13">CCUG 56698</strain>
    </source>
</reference>
<evidence type="ECO:0000256" key="4">
    <source>
        <dbReference type="ARBA" id="ARBA00023239"/>
    </source>
</evidence>
<feature type="compositionally biased region" description="Gly residues" evidence="10">
    <location>
        <begin position="17"/>
        <end position="28"/>
    </location>
</feature>
<dbReference type="RefSeq" id="WP_380976437.1">
    <property type="nucleotide sequence ID" value="NZ_JBHTEF010000002.1"/>
</dbReference>
<dbReference type="InterPro" id="IPR036108">
    <property type="entry name" value="4pyrrol_syn_uPrphyn_synt_sf"/>
</dbReference>
<evidence type="ECO:0000256" key="6">
    <source>
        <dbReference type="ARBA" id="ARBA00037589"/>
    </source>
</evidence>
<dbReference type="PANTHER" id="PTHR38042">
    <property type="entry name" value="UROPORPHYRINOGEN-III SYNTHASE, CHLOROPLASTIC"/>
    <property type="match status" value="1"/>
</dbReference>
<evidence type="ECO:0000313" key="13">
    <source>
        <dbReference type="Proteomes" id="UP001596527"/>
    </source>
</evidence>
<keyword evidence="5 9" id="KW-0627">Porphyrin biosynthesis</keyword>
<evidence type="ECO:0000256" key="3">
    <source>
        <dbReference type="ARBA" id="ARBA00013109"/>
    </source>
</evidence>
<dbReference type="PANTHER" id="PTHR38042:SF1">
    <property type="entry name" value="UROPORPHYRINOGEN-III SYNTHASE, CHLOROPLASTIC"/>
    <property type="match status" value="1"/>
</dbReference>
<evidence type="ECO:0000256" key="5">
    <source>
        <dbReference type="ARBA" id="ARBA00023244"/>
    </source>
</evidence>
<name>A0ABW2SQY3_9ACTO</name>
<dbReference type="Gene3D" id="3.40.50.10090">
    <property type="match status" value="2"/>
</dbReference>
<feature type="domain" description="Tetrapyrrole biosynthesis uroporphyrinogen III synthase" evidence="11">
    <location>
        <begin position="43"/>
        <end position="292"/>
    </location>
</feature>
<dbReference type="GO" id="GO:0004852">
    <property type="term" value="F:uroporphyrinogen-III synthase activity"/>
    <property type="evidence" value="ECO:0007669"/>
    <property type="project" value="UniProtKB-EC"/>
</dbReference>
<gene>
    <name evidence="12" type="ORF">ACFQWG_13880</name>
</gene>
<dbReference type="Proteomes" id="UP001596527">
    <property type="component" value="Unassembled WGS sequence"/>
</dbReference>
<evidence type="ECO:0000256" key="10">
    <source>
        <dbReference type="SAM" id="MobiDB-lite"/>
    </source>
</evidence>
<evidence type="ECO:0000256" key="1">
    <source>
        <dbReference type="ARBA" id="ARBA00004772"/>
    </source>
</evidence>
<accession>A0ABW2SQY3</accession>
<comment type="function">
    <text evidence="6 9">Catalyzes cyclization of the linear tetrapyrrole, hydroxymethylbilane, to the macrocyclic uroporphyrinogen III.</text>
</comment>
<evidence type="ECO:0000256" key="7">
    <source>
        <dbReference type="ARBA" id="ARBA00040167"/>
    </source>
</evidence>
<feature type="region of interest" description="Disordered" evidence="10">
    <location>
        <begin position="97"/>
        <end position="117"/>
    </location>
</feature>
<comment type="catalytic activity">
    <reaction evidence="8 9">
        <text>hydroxymethylbilane = uroporphyrinogen III + H2O</text>
        <dbReference type="Rhea" id="RHEA:18965"/>
        <dbReference type="ChEBI" id="CHEBI:15377"/>
        <dbReference type="ChEBI" id="CHEBI:57308"/>
        <dbReference type="ChEBI" id="CHEBI:57845"/>
        <dbReference type="EC" id="4.2.1.75"/>
    </reaction>
</comment>
<organism evidence="12 13">
    <name type="scientific">Schaalia naturae</name>
    <dbReference type="NCBI Taxonomy" id="635203"/>
    <lineage>
        <taxon>Bacteria</taxon>
        <taxon>Bacillati</taxon>
        <taxon>Actinomycetota</taxon>
        <taxon>Actinomycetes</taxon>
        <taxon>Actinomycetales</taxon>
        <taxon>Actinomycetaceae</taxon>
        <taxon>Schaalia</taxon>
    </lineage>
</organism>
<dbReference type="InterPro" id="IPR003754">
    <property type="entry name" value="4pyrrol_synth_uPrphyn_synth"/>
</dbReference>
<feature type="region of interest" description="Disordered" evidence="10">
    <location>
        <begin position="1"/>
        <end position="32"/>
    </location>
</feature>
<evidence type="ECO:0000256" key="8">
    <source>
        <dbReference type="ARBA" id="ARBA00048617"/>
    </source>
</evidence>
<keyword evidence="4 9" id="KW-0456">Lyase</keyword>
<dbReference type="EMBL" id="JBHTEF010000002">
    <property type="protein sequence ID" value="MFC7582276.1"/>
    <property type="molecule type" value="Genomic_DNA"/>
</dbReference>
<comment type="pathway">
    <text evidence="1 9">Porphyrin-containing compound metabolism; protoporphyrin-IX biosynthesis; coproporphyrinogen-III from 5-aminolevulinate: step 3/4.</text>
</comment>
<dbReference type="CDD" id="cd06578">
    <property type="entry name" value="HemD"/>
    <property type="match status" value="1"/>
</dbReference>
<dbReference type="Pfam" id="PF02602">
    <property type="entry name" value="HEM4"/>
    <property type="match status" value="1"/>
</dbReference>
<keyword evidence="13" id="KW-1185">Reference proteome</keyword>
<comment type="caution">
    <text evidence="12">The sequence shown here is derived from an EMBL/GenBank/DDBJ whole genome shotgun (WGS) entry which is preliminary data.</text>
</comment>
<evidence type="ECO:0000256" key="2">
    <source>
        <dbReference type="ARBA" id="ARBA00008133"/>
    </source>
</evidence>